<reference evidence="5" key="1">
    <citation type="submission" date="2019-09" db="EMBL/GenBank/DDBJ databases">
        <authorList>
            <person name="Cremers G."/>
        </authorList>
    </citation>
    <scope>NUCLEOTIDE SEQUENCE [LARGE SCALE GENOMIC DNA]</scope>
    <source>
        <strain evidence="5">3B</strain>
    </source>
</reference>
<feature type="domain" description="Peptidase M16 N-terminal" evidence="3">
    <location>
        <begin position="44"/>
        <end position="188"/>
    </location>
</feature>
<sequence>MPKRVVMGSTSPSTAGKPPAEKGLLPLSLLQVEQKTLSNGLTILVNRDMGAPVVSLQCWCSTGSIHEGRWIGSGISHLLEHLLFKGTPTRTGIQMVQEIQDLGGHFNAYTTYERTVYHVDLPADSWQRALPILADAVLHPAIAPEEFDREKDVIRREFAMAEDDPESQLFQAACETAFLRHPLRFPILGQIDLFNALSREDVVAYHRERYVPQNLFLVVSGAAEPEEVFPVAEECFGGEPRRFLPDIPLPVEPLQVAARHARKPFPSELARVAMLYPVPGLGHPDSAPLRVLALLLGESRSSILHQELVEKEGLAEEVEAFAFAGMEIGAFGIEARCGPERLEELAERIRGELSRMGESLPAEADLTLARRLTLARSIADLKSMAGKAEAVGSGWLLARDPYLKETFLRLLLGVTAEEVQRVARRYLVPHKENRVDLVPADFPPPKRRRAGGALPVKGATPFLTKASGGLRMLSLESGLPLQFFRAAFDGGLLFEPKGKEGVCFLSAQLLLKGTRKRTAARIAREVEELGGSMAADAGNNSAGLSLEVLSSEWASALDLFLDMLLEPACREEELVIEKRKQLSLLQAERDDPLAIARDLIRRALWGEHPSGGNVLGTEQSIASIGVSDVAEFIRKVLQTNRLIIAGAGPVNPTEWQSIVASTIASRFGEASEPPFLPLPPRPAQPVRVEKRVPGKEQAIVEIAFPIPELVHPDHLPLGVVREALSDLGTRLFVRVRDELGLAYFVSASRFLGRQAGYFFFYAGTAPGKEREVEQILLEEVFRLAEEGFSEEEFARARAKLISEEKMSWQNPAAVVANSALHELLGLGWDYDERRLARLGAMESEEVNRVLRSYFRTQGYVVGVVRP</sequence>
<comment type="similarity">
    <text evidence="1">Belongs to the peptidase M16 family.</text>
</comment>
<name>A0A5E6M824_9BACT</name>
<dbReference type="GO" id="GO:0006508">
    <property type="term" value="P:proteolysis"/>
    <property type="evidence" value="ECO:0007669"/>
    <property type="project" value="UniProtKB-KW"/>
</dbReference>
<dbReference type="GO" id="GO:0046872">
    <property type="term" value="F:metal ion binding"/>
    <property type="evidence" value="ECO:0007669"/>
    <property type="project" value="InterPro"/>
</dbReference>
<feature type="domain" description="Peptidase M16 C-terminal" evidence="4">
    <location>
        <begin position="626"/>
        <end position="800"/>
    </location>
</feature>
<proteinExistence type="inferred from homology"/>
<evidence type="ECO:0000259" key="4">
    <source>
        <dbReference type="Pfam" id="PF05193"/>
    </source>
</evidence>
<dbReference type="EMBL" id="CABFUZ020000080">
    <property type="protein sequence ID" value="VVM05082.1"/>
    <property type="molecule type" value="Genomic_DNA"/>
</dbReference>
<keyword evidence="5" id="KW-0378">Hydrolase</keyword>
<feature type="domain" description="Peptidase M16 N-terminal" evidence="3">
    <location>
        <begin position="488"/>
        <end position="617"/>
    </location>
</feature>
<comment type="caution">
    <text evidence="5">The sequence shown here is derived from an EMBL/GenBank/DDBJ whole genome shotgun (WGS) entry which is preliminary data.</text>
</comment>
<dbReference type="InterPro" id="IPR050361">
    <property type="entry name" value="MPP/UQCRC_Complex"/>
</dbReference>
<dbReference type="Pfam" id="PF05193">
    <property type="entry name" value="Peptidase_M16_C"/>
    <property type="match status" value="2"/>
</dbReference>
<evidence type="ECO:0000256" key="2">
    <source>
        <dbReference type="SAM" id="MobiDB-lite"/>
    </source>
</evidence>
<dbReference type="OrthoDB" id="9811314at2"/>
<dbReference type="PANTHER" id="PTHR11851">
    <property type="entry name" value="METALLOPROTEASE"/>
    <property type="match status" value="1"/>
</dbReference>
<feature type="domain" description="Peptidase M16 C-terminal" evidence="4">
    <location>
        <begin position="197"/>
        <end position="370"/>
    </location>
</feature>
<dbReference type="InterPro" id="IPR011765">
    <property type="entry name" value="Pept_M16_N"/>
</dbReference>
<keyword evidence="5" id="KW-0645">Protease</keyword>
<dbReference type="GO" id="GO:0008233">
    <property type="term" value="F:peptidase activity"/>
    <property type="evidence" value="ECO:0007669"/>
    <property type="project" value="UniProtKB-KW"/>
</dbReference>
<gene>
    <name evidence="5" type="primary">pqqL</name>
    <name evidence="5" type="ORF">MAMC_00395</name>
</gene>
<evidence type="ECO:0000256" key="1">
    <source>
        <dbReference type="ARBA" id="ARBA00007261"/>
    </source>
</evidence>
<dbReference type="Proteomes" id="UP000381693">
    <property type="component" value="Unassembled WGS sequence"/>
</dbReference>
<dbReference type="Pfam" id="PF00675">
    <property type="entry name" value="Peptidase_M16"/>
    <property type="match status" value="2"/>
</dbReference>
<dbReference type="InterPro" id="IPR007863">
    <property type="entry name" value="Peptidase_M16_C"/>
</dbReference>
<dbReference type="AlphaFoldDB" id="A0A5E6M824"/>
<keyword evidence="6" id="KW-1185">Reference proteome</keyword>
<protein>
    <submittedName>
        <fullName evidence="5">Zinc protease</fullName>
    </submittedName>
</protein>
<feature type="region of interest" description="Disordered" evidence="2">
    <location>
        <begin position="1"/>
        <end position="20"/>
    </location>
</feature>
<evidence type="ECO:0000259" key="3">
    <source>
        <dbReference type="Pfam" id="PF00675"/>
    </source>
</evidence>
<dbReference type="SUPFAM" id="SSF63411">
    <property type="entry name" value="LuxS/MPP-like metallohydrolase"/>
    <property type="match status" value="4"/>
</dbReference>
<evidence type="ECO:0000313" key="6">
    <source>
        <dbReference type="Proteomes" id="UP000381693"/>
    </source>
</evidence>
<organism evidence="5 6">
    <name type="scientific">Methylacidimicrobium cyclopophantes</name>
    <dbReference type="NCBI Taxonomy" id="1041766"/>
    <lineage>
        <taxon>Bacteria</taxon>
        <taxon>Pseudomonadati</taxon>
        <taxon>Verrucomicrobiota</taxon>
        <taxon>Methylacidimicrobium</taxon>
    </lineage>
</organism>
<accession>A0A5E6M824</accession>
<dbReference type="PANTHER" id="PTHR11851:SF49">
    <property type="entry name" value="MITOCHONDRIAL-PROCESSING PEPTIDASE SUBUNIT ALPHA"/>
    <property type="match status" value="1"/>
</dbReference>
<dbReference type="Gene3D" id="3.30.830.10">
    <property type="entry name" value="Metalloenzyme, LuxS/M16 peptidase-like"/>
    <property type="match status" value="4"/>
</dbReference>
<evidence type="ECO:0000313" key="5">
    <source>
        <dbReference type="EMBL" id="VVM05082.1"/>
    </source>
</evidence>
<dbReference type="InterPro" id="IPR011249">
    <property type="entry name" value="Metalloenz_LuxS/M16"/>
</dbReference>